<evidence type="ECO:0000313" key="2">
    <source>
        <dbReference type="Proteomes" id="UP000199550"/>
    </source>
</evidence>
<dbReference type="STRING" id="195913.SAMN04488004_103166"/>
<reference evidence="1 2" key="1">
    <citation type="submission" date="2016-10" db="EMBL/GenBank/DDBJ databases">
        <authorList>
            <person name="de Groot N.N."/>
        </authorList>
    </citation>
    <scope>NUCLEOTIDE SEQUENCE [LARGE SCALE GENOMIC DNA]</scope>
    <source>
        <strain evidence="1 2">DSM 16199</strain>
    </source>
</reference>
<dbReference type="AlphaFoldDB" id="A0A1I4D504"/>
<protein>
    <recommendedName>
        <fullName evidence="3">DUF1178 domain-containing protein</fullName>
    </recommendedName>
</protein>
<name>A0A1I4D504_9RHOB</name>
<dbReference type="PIRSF" id="PIRSF032131">
    <property type="entry name" value="UCP032131"/>
    <property type="match status" value="1"/>
</dbReference>
<dbReference type="OrthoDB" id="9799894at2"/>
<accession>A0A1I4D504</accession>
<organism evidence="1 2">
    <name type="scientific">Loktanella salsilacus</name>
    <dbReference type="NCBI Taxonomy" id="195913"/>
    <lineage>
        <taxon>Bacteria</taxon>
        <taxon>Pseudomonadati</taxon>
        <taxon>Pseudomonadota</taxon>
        <taxon>Alphaproteobacteria</taxon>
        <taxon>Rhodobacterales</taxon>
        <taxon>Roseobacteraceae</taxon>
        <taxon>Loktanella</taxon>
    </lineage>
</organism>
<dbReference type="RefSeq" id="WP_090185803.1">
    <property type="nucleotide sequence ID" value="NZ_CAXIDI010000001.1"/>
</dbReference>
<keyword evidence="2" id="KW-1185">Reference proteome</keyword>
<dbReference type="Pfam" id="PF06676">
    <property type="entry name" value="DUF1178"/>
    <property type="match status" value="1"/>
</dbReference>
<gene>
    <name evidence="1" type="ORF">SAMN04488004_103166</name>
</gene>
<evidence type="ECO:0000313" key="1">
    <source>
        <dbReference type="EMBL" id="SFK87497.1"/>
    </source>
</evidence>
<evidence type="ECO:0008006" key="3">
    <source>
        <dbReference type="Google" id="ProtNLM"/>
    </source>
</evidence>
<sequence length="128" mass="13741">MIRYTLICDSDHRFDSWFQSADAYAALSAAGQLTCAVCGSAKVSKTIMAPAVAADRGKEAAVQKLRKQVEANAEDVGTSFAKEARAMHLGDAPERAIYGEATGADVRALLADDIPVLPLPFMPRRRTN</sequence>
<dbReference type="EMBL" id="FOTF01000003">
    <property type="protein sequence ID" value="SFK87497.1"/>
    <property type="molecule type" value="Genomic_DNA"/>
</dbReference>
<dbReference type="Proteomes" id="UP000199550">
    <property type="component" value="Unassembled WGS sequence"/>
</dbReference>
<dbReference type="InterPro" id="IPR009562">
    <property type="entry name" value="DUF1178"/>
</dbReference>
<proteinExistence type="predicted"/>